<dbReference type="Proteomes" id="UP000789396">
    <property type="component" value="Unassembled WGS sequence"/>
</dbReference>
<feature type="non-terminal residue" evidence="1">
    <location>
        <position position="146"/>
    </location>
</feature>
<evidence type="ECO:0000313" key="2">
    <source>
        <dbReference type="Proteomes" id="UP000789396"/>
    </source>
</evidence>
<organism evidence="1 2">
    <name type="scientific">Racocetra fulgida</name>
    <dbReference type="NCBI Taxonomy" id="60492"/>
    <lineage>
        <taxon>Eukaryota</taxon>
        <taxon>Fungi</taxon>
        <taxon>Fungi incertae sedis</taxon>
        <taxon>Mucoromycota</taxon>
        <taxon>Glomeromycotina</taxon>
        <taxon>Glomeromycetes</taxon>
        <taxon>Diversisporales</taxon>
        <taxon>Gigasporaceae</taxon>
        <taxon>Racocetra</taxon>
    </lineage>
</organism>
<sequence>IPNRSSPTTDRASYTNNSSKILPTTLIDTIDSPISVYPDTTLNTNATSNSADLETAVTASFQPTSVISKTTAMTVATSTSTTTRQSDKKVKKHGPKYKLFKAWGNSQDSEYKTIEKALVNKIDVLKTIVNPWLKKNGLGKDIPFTR</sequence>
<keyword evidence="2" id="KW-1185">Reference proteome</keyword>
<protein>
    <submittedName>
        <fullName evidence="1">6598_t:CDS:1</fullName>
    </submittedName>
</protein>
<comment type="caution">
    <text evidence="1">The sequence shown here is derived from an EMBL/GenBank/DDBJ whole genome shotgun (WGS) entry which is preliminary data.</text>
</comment>
<reference evidence="1" key="1">
    <citation type="submission" date="2021-06" db="EMBL/GenBank/DDBJ databases">
        <authorList>
            <person name="Kallberg Y."/>
            <person name="Tangrot J."/>
            <person name="Rosling A."/>
        </authorList>
    </citation>
    <scope>NUCLEOTIDE SEQUENCE</scope>
    <source>
        <strain evidence="1">IN212</strain>
    </source>
</reference>
<accession>A0A9N9F3F7</accession>
<dbReference type="AlphaFoldDB" id="A0A9N9F3F7"/>
<evidence type="ECO:0000313" key="1">
    <source>
        <dbReference type="EMBL" id="CAG8507223.1"/>
    </source>
</evidence>
<dbReference type="EMBL" id="CAJVPZ010002145">
    <property type="protein sequence ID" value="CAG8507223.1"/>
    <property type="molecule type" value="Genomic_DNA"/>
</dbReference>
<name>A0A9N9F3F7_9GLOM</name>
<gene>
    <name evidence="1" type="ORF">RFULGI_LOCUS2723</name>
</gene>
<dbReference type="OrthoDB" id="10630607at2759"/>
<proteinExistence type="predicted"/>